<protein>
    <submittedName>
        <fullName evidence="2">Uncharacterized protein</fullName>
    </submittedName>
</protein>
<evidence type="ECO:0000256" key="1">
    <source>
        <dbReference type="SAM" id="MobiDB-lite"/>
    </source>
</evidence>
<evidence type="ECO:0000313" key="3">
    <source>
        <dbReference type="Proteomes" id="UP001341840"/>
    </source>
</evidence>
<feature type="region of interest" description="Disordered" evidence="1">
    <location>
        <begin position="215"/>
        <end position="234"/>
    </location>
</feature>
<feature type="region of interest" description="Disordered" evidence="1">
    <location>
        <begin position="103"/>
        <end position="122"/>
    </location>
</feature>
<comment type="caution">
    <text evidence="2">The sequence shown here is derived from an EMBL/GenBank/DDBJ whole genome shotgun (WGS) entry which is preliminary data.</text>
</comment>
<keyword evidence="3" id="KW-1185">Reference proteome</keyword>
<dbReference type="EMBL" id="JASCZI010000127">
    <property type="protein sequence ID" value="MED6109095.1"/>
    <property type="molecule type" value="Genomic_DNA"/>
</dbReference>
<accession>A0ABU6QBR0</accession>
<reference evidence="2 3" key="1">
    <citation type="journal article" date="2023" name="Plants (Basel)">
        <title>Bridging the Gap: Combining Genomics and Transcriptomics Approaches to Understand Stylosanthes scabra, an Orphan Legume from the Brazilian Caatinga.</title>
        <authorList>
            <person name="Ferreira-Neto J.R.C."/>
            <person name="da Silva M.D."/>
            <person name="Binneck E."/>
            <person name="de Melo N.F."/>
            <person name="da Silva R.H."/>
            <person name="de Melo A.L.T.M."/>
            <person name="Pandolfi V."/>
            <person name="Bustamante F.O."/>
            <person name="Brasileiro-Vidal A.C."/>
            <person name="Benko-Iseppon A.M."/>
        </authorList>
    </citation>
    <scope>NUCLEOTIDE SEQUENCE [LARGE SCALE GENOMIC DNA]</scope>
    <source>
        <tissue evidence="2">Leaves</tissue>
    </source>
</reference>
<evidence type="ECO:0000313" key="2">
    <source>
        <dbReference type="EMBL" id="MED6109095.1"/>
    </source>
</evidence>
<feature type="compositionally biased region" description="Low complexity" evidence="1">
    <location>
        <begin position="215"/>
        <end position="226"/>
    </location>
</feature>
<organism evidence="2 3">
    <name type="scientific">Stylosanthes scabra</name>
    <dbReference type="NCBI Taxonomy" id="79078"/>
    <lineage>
        <taxon>Eukaryota</taxon>
        <taxon>Viridiplantae</taxon>
        <taxon>Streptophyta</taxon>
        <taxon>Embryophyta</taxon>
        <taxon>Tracheophyta</taxon>
        <taxon>Spermatophyta</taxon>
        <taxon>Magnoliopsida</taxon>
        <taxon>eudicotyledons</taxon>
        <taxon>Gunneridae</taxon>
        <taxon>Pentapetalae</taxon>
        <taxon>rosids</taxon>
        <taxon>fabids</taxon>
        <taxon>Fabales</taxon>
        <taxon>Fabaceae</taxon>
        <taxon>Papilionoideae</taxon>
        <taxon>50 kb inversion clade</taxon>
        <taxon>dalbergioids sensu lato</taxon>
        <taxon>Dalbergieae</taxon>
        <taxon>Pterocarpus clade</taxon>
        <taxon>Stylosanthes</taxon>
    </lineage>
</organism>
<gene>
    <name evidence="2" type="ORF">PIB30_030429</name>
</gene>
<proteinExistence type="predicted"/>
<name>A0ABU6QBR0_9FABA</name>
<dbReference type="Proteomes" id="UP001341840">
    <property type="component" value="Unassembled WGS sequence"/>
</dbReference>
<sequence length="234" mass="25936">MVLTPFPSRFLQEEQTTTPDNLGRYRVCAYAPTSHAYTPRSTRQMARTRFDSLAKGKTKLYRPPTRVSPRFTTLRSKDSVQSQIQAPDVPAKDMVTWSLPPKKRQHYRMGKSSSKKSTKTPCRRSRRIAALYSVTTPVPEVQEVIAISDDSELEEGTNLDVEGALPTAGNEGGQDLPKNDVYDALWAMLDAESENEAEEFPGQWDLDSVLRNWGGVAPDVGPAGPDQGLRPAAN</sequence>